<evidence type="ECO:0000256" key="7">
    <source>
        <dbReference type="SAM" id="Coils"/>
    </source>
</evidence>
<evidence type="ECO:0000259" key="9">
    <source>
        <dbReference type="Pfam" id="PF14738"/>
    </source>
</evidence>
<feature type="compositionally biased region" description="Basic and acidic residues" evidence="8">
    <location>
        <begin position="1012"/>
        <end position="1031"/>
    </location>
</feature>
<feature type="domain" description="CFAP91" evidence="9">
    <location>
        <begin position="180"/>
        <end position="332"/>
    </location>
</feature>
<name>A0A7I8VVW7_9ANNE</name>
<evidence type="ECO:0000256" key="1">
    <source>
        <dbReference type="ARBA" id="ARBA00004430"/>
    </source>
</evidence>
<dbReference type="Proteomes" id="UP000549394">
    <property type="component" value="Unassembled WGS sequence"/>
</dbReference>
<comment type="subcellular location">
    <subcellularLocation>
        <location evidence="1">Cytoplasm</location>
        <location evidence="1">Cytoskeleton</location>
        <location evidence="1">Cilium axoneme</location>
    </subcellularLocation>
</comment>
<dbReference type="Pfam" id="PF14738">
    <property type="entry name" value="CFAP91"/>
    <property type="match status" value="1"/>
</dbReference>
<evidence type="ECO:0000313" key="11">
    <source>
        <dbReference type="Proteomes" id="UP000549394"/>
    </source>
</evidence>
<feature type="region of interest" description="Disordered" evidence="8">
    <location>
        <begin position="456"/>
        <end position="478"/>
    </location>
</feature>
<dbReference type="InterPro" id="IPR032840">
    <property type="entry name" value="CFAP91_dom"/>
</dbReference>
<sequence length="1031" mass="118229">MAAQAQTYQKTVVNATRVHDYLYDPVHTLAAERDHARATFKAHTSTDRIKRVPHRENMFSELRHHPRFEARLNVTDPVPKTVNRQWRGYADQAREALIRYKQFNYDPSVKVPPKAYENPDMSKNRYKFFKRPNIPFMRNVPDVVLSGTRGGERDGFSGAQADNDEQAQRAPTPKIRSVYVQTMYRDSQAQTDPYSPEYVVRPGSQPELLSLATLAYGRGLPAGLAEVEMIERARAKRAWEATLPPLHDMDQIEKRRKMMDEQERKEWALRESEIEKLQEERLNVLKSLLKKREEKQQQLQTQRLDKLWGRKQREKEKQFERDRLDHIKNLRKLVKKRENIENKKDPRDITKDYADFGSSAYAPLTRIGVFLDSGAEQFVVQSRYLDTYAGLLELEASLPDCVTRPKVKAPKPLTVTKDGFTKRKFRQERELEEIHKIIKSEKSKEEREQKPLRFLQKIEKPAPRPPTPSVEEADDEEEERELAVIELQKLLRGRAVQNMMFEGKEKRMELIKELRSTHALQEAEQTMKKQEKQATLALQRQRRLHDHREALVDQELNQMESSALGDMLDFLSKELVRLQEERRIHAFAMLAERQRRIREAEESGRRQLEERRRREHDEIFKQAVKVHQDSVDRYLEDVILTSMDFTAEQQARDEIKDMAEKINDIAYEAEKSRDKLQSEEIVSELVHGFLIPEVQKETVRKQSKLQNRRFLLAAHGQVHKEGEDFIDKVGEIQNDELDSDQLDADQLDADQLDANEMSFSTPTSQCSQSEPNYSTMHMDLPEDLQEFERPILSPSSMNADQDTKETQSDKIEEGAKTPSRSVSVAKDVDKDAPDASRASSATKIDNRPPSATEVKKDSRPPSAQKAESRPPSTAKSGSRPTSAQKIKSRGPTPPQQEEERVFGKVTPTESSAERVLSRKSSGVKSPTEPSERVPSRKGSGVKSPTEPSERVPSRKGSGVKSPTEPSERVPSRKGSGVKTPTEPLPEKAPSRKSSGVKTPTKPSSRPTSALSGKEEIKEDNVQKETEQSPDN</sequence>
<keyword evidence="7" id="KW-0175">Coiled coil</keyword>
<dbReference type="PANTHER" id="PTHR22455:SF10">
    <property type="entry name" value="CILIA- AND FLAGELLA-ASSOCIATED PROTEIN 91"/>
    <property type="match status" value="1"/>
</dbReference>
<protein>
    <recommendedName>
        <fullName evidence="6">Cilia- and flagella-associated protein 91</fullName>
    </recommendedName>
</protein>
<dbReference type="GO" id="GO:0005930">
    <property type="term" value="C:axoneme"/>
    <property type="evidence" value="ECO:0007669"/>
    <property type="project" value="UniProtKB-SubCell"/>
</dbReference>
<accession>A0A7I8VVW7</accession>
<evidence type="ECO:0000256" key="6">
    <source>
        <dbReference type="ARBA" id="ARBA00029555"/>
    </source>
</evidence>
<comment type="caution">
    <text evidence="10">The sequence shown here is derived from an EMBL/GenBank/DDBJ whole genome shotgun (WGS) entry which is preliminary data.</text>
</comment>
<feature type="compositionally biased region" description="Polar residues" evidence="8">
    <location>
        <begin position="918"/>
        <end position="928"/>
    </location>
</feature>
<dbReference type="EMBL" id="CAJFCJ010000009">
    <property type="protein sequence ID" value="CAD5118722.1"/>
    <property type="molecule type" value="Genomic_DNA"/>
</dbReference>
<dbReference type="AlphaFoldDB" id="A0A7I8VVW7"/>
<keyword evidence="4" id="KW-0966">Cell projection</keyword>
<keyword evidence="2" id="KW-0963">Cytoplasm</keyword>
<feature type="compositionally biased region" description="Polar residues" evidence="8">
    <location>
        <begin position="870"/>
        <end position="885"/>
    </location>
</feature>
<dbReference type="InterPro" id="IPR026720">
    <property type="entry name" value="CFAP91"/>
</dbReference>
<proteinExistence type="inferred from homology"/>
<keyword evidence="11" id="KW-1185">Reference proteome</keyword>
<dbReference type="OrthoDB" id="567787at2759"/>
<organism evidence="10 11">
    <name type="scientific">Dimorphilus gyrociliatus</name>
    <dbReference type="NCBI Taxonomy" id="2664684"/>
    <lineage>
        <taxon>Eukaryota</taxon>
        <taxon>Metazoa</taxon>
        <taxon>Spiralia</taxon>
        <taxon>Lophotrochozoa</taxon>
        <taxon>Annelida</taxon>
        <taxon>Polychaeta</taxon>
        <taxon>Polychaeta incertae sedis</taxon>
        <taxon>Dinophilidae</taxon>
        <taxon>Dimorphilus</taxon>
    </lineage>
</organism>
<evidence type="ECO:0000256" key="2">
    <source>
        <dbReference type="ARBA" id="ARBA00022490"/>
    </source>
</evidence>
<evidence type="ECO:0000256" key="5">
    <source>
        <dbReference type="ARBA" id="ARBA00029468"/>
    </source>
</evidence>
<evidence type="ECO:0000256" key="8">
    <source>
        <dbReference type="SAM" id="MobiDB-lite"/>
    </source>
</evidence>
<dbReference type="PANTHER" id="PTHR22455">
    <property type="entry name" value="CILIA- AND FLAGELLA-ASSOCIATED PROTEIN 91"/>
    <property type="match status" value="1"/>
</dbReference>
<feature type="compositionally biased region" description="Basic and acidic residues" evidence="8">
    <location>
        <begin position="801"/>
        <end position="815"/>
    </location>
</feature>
<reference evidence="10 11" key="1">
    <citation type="submission" date="2020-08" db="EMBL/GenBank/DDBJ databases">
        <authorList>
            <person name="Hejnol A."/>
        </authorList>
    </citation>
    <scope>NUCLEOTIDE SEQUENCE [LARGE SCALE GENOMIC DNA]</scope>
</reference>
<evidence type="ECO:0000256" key="4">
    <source>
        <dbReference type="ARBA" id="ARBA00023273"/>
    </source>
</evidence>
<evidence type="ECO:0000313" key="10">
    <source>
        <dbReference type="EMBL" id="CAD5118722.1"/>
    </source>
</evidence>
<feature type="coiled-coil region" evidence="7">
    <location>
        <begin position="274"/>
        <end position="305"/>
    </location>
</feature>
<gene>
    <name evidence="10" type="ORF">DGYR_LOCUS7052</name>
</gene>
<keyword evidence="3" id="KW-0206">Cytoskeleton</keyword>
<feature type="region of interest" description="Disordered" evidence="8">
    <location>
        <begin position="147"/>
        <end position="172"/>
    </location>
</feature>
<feature type="region of interest" description="Disordered" evidence="8">
    <location>
        <begin position="790"/>
        <end position="1031"/>
    </location>
</feature>
<feature type="compositionally biased region" description="Polar residues" evidence="8">
    <location>
        <begin position="991"/>
        <end position="1010"/>
    </location>
</feature>
<comment type="similarity">
    <text evidence="5">Belongs to the CFAP91 family.</text>
</comment>
<evidence type="ECO:0000256" key="3">
    <source>
        <dbReference type="ARBA" id="ARBA00023212"/>
    </source>
</evidence>